<dbReference type="Proteomes" id="UP000799755">
    <property type="component" value="Unassembled WGS sequence"/>
</dbReference>
<name>A0ACB6Q7D7_9PLEO</name>
<proteinExistence type="predicted"/>
<accession>A0ACB6Q7D7</accession>
<gene>
    <name evidence="1" type="ORF">BDR25DRAFT_273940</name>
</gene>
<organism evidence="1 2">
    <name type="scientific">Lindgomyces ingoldianus</name>
    <dbReference type="NCBI Taxonomy" id="673940"/>
    <lineage>
        <taxon>Eukaryota</taxon>
        <taxon>Fungi</taxon>
        <taxon>Dikarya</taxon>
        <taxon>Ascomycota</taxon>
        <taxon>Pezizomycotina</taxon>
        <taxon>Dothideomycetes</taxon>
        <taxon>Pleosporomycetidae</taxon>
        <taxon>Pleosporales</taxon>
        <taxon>Lindgomycetaceae</taxon>
        <taxon>Lindgomyces</taxon>
    </lineage>
</organism>
<protein>
    <submittedName>
        <fullName evidence="1">Cytochrome P450</fullName>
    </submittedName>
</protein>
<evidence type="ECO:0000313" key="1">
    <source>
        <dbReference type="EMBL" id="KAF2462884.1"/>
    </source>
</evidence>
<comment type="caution">
    <text evidence="1">The sequence shown here is derived from an EMBL/GenBank/DDBJ whole genome shotgun (WGS) entry which is preliminary data.</text>
</comment>
<reference evidence="1" key="1">
    <citation type="journal article" date="2020" name="Stud. Mycol.">
        <title>101 Dothideomycetes genomes: a test case for predicting lifestyles and emergence of pathogens.</title>
        <authorList>
            <person name="Haridas S."/>
            <person name="Albert R."/>
            <person name="Binder M."/>
            <person name="Bloem J."/>
            <person name="Labutti K."/>
            <person name="Salamov A."/>
            <person name="Andreopoulos B."/>
            <person name="Baker S."/>
            <person name="Barry K."/>
            <person name="Bills G."/>
            <person name="Bluhm B."/>
            <person name="Cannon C."/>
            <person name="Castanera R."/>
            <person name="Culley D."/>
            <person name="Daum C."/>
            <person name="Ezra D."/>
            <person name="Gonzalez J."/>
            <person name="Henrissat B."/>
            <person name="Kuo A."/>
            <person name="Liang C."/>
            <person name="Lipzen A."/>
            <person name="Lutzoni F."/>
            <person name="Magnuson J."/>
            <person name="Mondo S."/>
            <person name="Nolan M."/>
            <person name="Ohm R."/>
            <person name="Pangilinan J."/>
            <person name="Park H.-J."/>
            <person name="Ramirez L."/>
            <person name="Alfaro M."/>
            <person name="Sun H."/>
            <person name="Tritt A."/>
            <person name="Yoshinaga Y."/>
            <person name="Zwiers L.-H."/>
            <person name="Turgeon B."/>
            <person name="Goodwin S."/>
            <person name="Spatafora J."/>
            <person name="Crous P."/>
            <person name="Grigoriev I."/>
        </authorList>
    </citation>
    <scope>NUCLEOTIDE SEQUENCE</scope>
    <source>
        <strain evidence="1">ATCC 200398</strain>
    </source>
</reference>
<evidence type="ECO:0000313" key="2">
    <source>
        <dbReference type="Proteomes" id="UP000799755"/>
    </source>
</evidence>
<dbReference type="EMBL" id="MU003559">
    <property type="protein sequence ID" value="KAF2462884.1"/>
    <property type="molecule type" value="Genomic_DNA"/>
</dbReference>
<keyword evidence="2" id="KW-1185">Reference proteome</keyword>
<sequence length="561" mass="63645">MLTSIVLVLFSLLVIYRSLSFYRSLQHHISQARESGLKFYISPFYFQSVPWILLQEALLPVLLKLPTSWTDSWLPLSLFFRIWHYGYKPFEAADNDTFIVASSGGNVLWTCDPDVIMQVSSRHKDFVKPIGMLGMLNIYGPTITASEGEEHRTYRRIAAPSFNEETHRTVWEESLKQGEMMLQVWSENSGSVKDLNSYASLFALHVLSKAFFQKQMTWDEDHQLPSGHTLPYADAVSSVFKYAQTLFMMPRRLLEHSPSSKHKKAIQAFVEFRKYMDEMVIATSTNVGTTPHSEGGNLLQNFVKATFVEDTALNITHDAVLGNLFIFILAGHETSANTMTFAIALLAYRPRFQAALHADLDSILGEGDPTTWSYSHHYPKLINGHVGALMKETLRLYTVLPFFPKTNEHFQTLSVQGESVAIHPKTLIMVNTSATHRNPKYWPTAREHSKSEPPHPLSSFNPERWLQRFGEVGGETESNFKPGSYIPFAEGFRSCMGSRFASIEFCAAIARIFSQYRVEFEGGTSPEALRKAEQQLSSGVGFELGLKLKDPLVVRFVKRNW</sequence>